<feature type="compositionally biased region" description="Polar residues" evidence="12">
    <location>
        <begin position="375"/>
        <end position="394"/>
    </location>
</feature>
<dbReference type="Pfam" id="PF07727">
    <property type="entry name" value="RVT_2"/>
    <property type="match status" value="1"/>
</dbReference>
<dbReference type="PROSITE" id="PS50994">
    <property type="entry name" value="INTEGRASE"/>
    <property type="match status" value="1"/>
</dbReference>
<dbReference type="InterPro" id="IPR036397">
    <property type="entry name" value="RNaseH_sf"/>
</dbReference>
<feature type="compositionally biased region" description="Polar residues" evidence="12">
    <location>
        <begin position="414"/>
        <end position="425"/>
    </location>
</feature>
<evidence type="ECO:0000256" key="8">
    <source>
        <dbReference type="ARBA" id="ARBA00022932"/>
    </source>
</evidence>
<feature type="coiled-coil region" evidence="11">
    <location>
        <begin position="276"/>
        <end position="310"/>
    </location>
</feature>
<protein>
    <submittedName>
        <fullName evidence="14">Retrovirus-related pol polyprotein from transposon TNT 1-94</fullName>
    </submittedName>
</protein>
<keyword evidence="11" id="KW-0175">Coiled coil</keyword>
<dbReference type="EMBL" id="BQNB010011684">
    <property type="protein sequence ID" value="GJS93818.1"/>
    <property type="molecule type" value="Genomic_DNA"/>
</dbReference>
<dbReference type="InterPro" id="IPR001584">
    <property type="entry name" value="Integrase_cat-core"/>
</dbReference>
<evidence type="ECO:0000256" key="9">
    <source>
        <dbReference type="ARBA" id="ARBA00023172"/>
    </source>
</evidence>
<reference evidence="14" key="2">
    <citation type="submission" date="2022-01" db="EMBL/GenBank/DDBJ databases">
        <authorList>
            <person name="Yamashiro T."/>
            <person name="Shiraishi A."/>
            <person name="Satake H."/>
            <person name="Nakayama K."/>
        </authorList>
    </citation>
    <scope>NUCLEOTIDE SEQUENCE</scope>
</reference>
<keyword evidence="8" id="KW-0239">DNA-directed DNA polymerase</keyword>
<keyword evidence="1" id="KW-0540">Nuclease</keyword>
<gene>
    <name evidence="14" type="ORF">Tco_0800786</name>
</gene>
<keyword evidence="10" id="KW-0511">Multifunctional enzyme</keyword>
<dbReference type="Gene3D" id="3.30.420.10">
    <property type="entry name" value="Ribonuclease H-like superfamily/Ribonuclease H"/>
    <property type="match status" value="1"/>
</dbReference>
<dbReference type="InterPro" id="IPR025724">
    <property type="entry name" value="GAG-pre-integrase_dom"/>
</dbReference>
<keyword evidence="6" id="KW-0229">DNA integration</keyword>
<keyword evidence="4" id="KW-0378">Hydrolase</keyword>
<keyword evidence="7" id="KW-0695">RNA-directed DNA polymerase</keyword>
<dbReference type="PANTHER" id="PTHR42648:SF11">
    <property type="entry name" value="TRANSPOSON TY4-P GAG-POL POLYPROTEIN"/>
    <property type="match status" value="1"/>
</dbReference>
<dbReference type="Pfam" id="PF25597">
    <property type="entry name" value="SH3_retrovirus"/>
    <property type="match status" value="1"/>
</dbReference>
<feature type="domain" description="Integrase catalytic" evidence="13">
    <location>
        <begin position="570"/>
        <end position="779"/>
    </location>
</feature>
<keyword evidence="5" id="KW-0460">Magnesium</keyword>
<evidence type="ECO:0000256" key="6">
    <source>
        <dbReference type="ARBA" id="ARBA00022908"/>
    </source>
</evidence>
<feature type="region of interest" description="Disordered" evidence="12">
    <location>
        <begin position="375"/>
        <end position="425"/>
    </location>
</feature>
<dbReference type="Pfam" id="PF00665">
    <property type="entry name" value="rve"/>
    <property type="match status" value="1"/>
</dbReference>
<organism evidence="14 15">
    <name type="scientific">Tanacetum coccineum</name>
    <dbReference type="NCBI Taxonomy" id="301880"/>
    <lineage>
        <taxon>Eukaryota</taxon>
        <taxon>Viridiplantae</taxon>
        <taxon>Streptophyta</taxon>
        <taxon>Embryophyta</taxon>
        <taxon>Tracheophyta</taxon>
        <taxon>Spermatophyta</taxon>
        <taxon>Magnoliopsida</taxon>
        <taxon>eudicotyledons</taxon>
        <taxon>Gunneridae</taxon>
        <taxon>Pentapetalae</taxon>
        <taxon>asterids</taxon>
        <taxon>campanulids</taxon>
        <taxon>Asterales</taxon>
        <taxon>Asteraceae</taxon>
        <taxon>Asteroideae</taxon>
        <taxon>Anthemideae</taxon>
        <taxon>Anthemidinae</taxon>
        <taxon>Tanacetum</taxon>
    </lineage>
</organism>
<evidence type="ECO:0000256" key="12">
    <source>
        <dbReference type="SAM" id="MobiDB-lite"/>
    </source>
</evidence>
<evidence type="ECO:0000256" key="1">
    <source>
        <dbReference type="ARBA" id="ARBA00022722"/>
    </source>
</evidence>
<comment type="caution">
    <text evidence="14">The sequence shown here is derived from an EMBL/GenBank/DDBJ whole genome shotgun (WGS) entry which is preliminary data.</text>
</comment>
<keyword evidence="2" id="KW-0479">Metal-binding</keyword>
<feature type="coiled-coil region" evidence="11">
    <location>
        <begin position="191"/>
        <end position="252"/>
    </location>
</feature>
<dbReference type="SUPFAM" id="SSF53098">
    <property type="entry name" value="Ribonuclease H-like"/>
    <property type="match status" value="1"/>
</dbReference>
<name>A0ABQ4ZYJ6_9ASTR</name>
<keyword evidence="8" id="KW-0808">Transferase</keyword>
<accession>A0ABQ4ZYJ6</accession>
<dbReference type="Pfam" id="PF13976">
    <property type="entry name" value="gag_pre-integrs"/>
    <property type="match status" value="1"/>
</dbReference>
<evidence type="ECO:0000256" key="3">
    <source>
        <dbReference type="ARBA" id="ARBA00022759"/>
    </source>
</evidence>
<evidence type="ECO:0000256" key="7">
    <source>
        <dbReference type="ARBA" id="ARBA00022918"/>
    </source>
</evidence>
<evidence type="ECO:0000313" key="15">
    <source>
        <dbReference type="Proteomes" id="UP001151760"/>
    </source>
</evidence>
<feature type="compositionally biased region" description="Basic and acidic residues" evidence="12">
    <location>
        <begin position="401"/>
        <end position="412"/>
    </location>
</feature>
<proteinExistence type="predicted"/>
<dbReference type="InterPro" id="IPR012337">
    <property type="entry name" value="RNaseH-like_sf"/>
</dbReference>
<sequence>MMVYPPNTPAKLVPRVLPTKSQVKINIYTLTQLFTEFDKTCKKRITPCGLTEGERGFKQTKECYLTEVNLFFKMLKEHFEGIQTALVKEVKEMKENFEQMEVEVEQNVVDKQCADIEWKNLLIENENLISGCLSNELLYSVMNDVNTVSRFFELHDAYSVGQARCLELEAEIFKLKHKIEKDDHGEMIKCFSNLEVNHLNLQLKYQNLKERFGNNKSQTSKDAPEFDSFFVINKMKEQLQGKNNTIRKLKEQISYINERRSKADRTLDFKALDSHNIELTEHVTALQEQNERFRAENENVKHHYKELSQELLEYVIGTCLKEFNKRDKKAATTPLNKKKQVTFKEPCDTLNNNTQTDVVQQKVQNINVLVIPSTGVNSSTEASGSKPRSNTKNNRILPAKSDNKKKVEDHPRNNKSNLKQKNHVDSSISSKRTLWRHVIGDSVISRVYYMEGLGHNLFSVGQFCDLDLEVAFRKHSCYVRDVDGVELLKGSRDSNLYTISVEDMMKSSLICLLSKASKNKSWLWHLRLNRLNFGTINDLARKYLVRGLPRLKFEKDHLCTACQLGKSKKYTHKPKSENTIMEVLHTLHMDLCGPMRVQSINGKKYILVIMDDYSRFTWVKFLRSKDETLEFVIKFLKQIQVGLNKTVRYIRTDNATEFVNQVLTEFYERVGIFHQKSVLRTPQQNGVVERQNRTLVEAARTMLIFSKSLIEDLRKLKAIADIGIFVGYAPNRKGYRIYNKRTRRIMEIIHVQFNELIKHMYPVNISTGPDPILLMHGQISSGLVANPVPVAPYVPPTNKDLEILFQPMFDEYLEPPIVERSVAPAPAVQVLVVSAGTPSSTTIDQDAPSTSHSPSSSEVQPLISHQGVAAGPTIKDNPFAHAADDPFVNVFALAPSSKDLSSGDVSLAESNQVIQLHNHLGKWSKDHPMDSVNVKPKNFKTAMAEACWFEAMQEEIHEFDRLQVWELVPKPDCVIIIALKLIYKVKLNEYGDGLKNKARLVTKGYRQEEGINFKESFAPVARIEAIRIFITNAASKNMIIYQMDVKISFLNSELKEEVYISQPKGFVDPDHPTHVYHLKKALYGLKQAPRAWYNTLSRFLLKNKFSKGVILHTSDPVETPVVDRSKLDEDLLEISIDQTRFRGMAKPTKKHLEGIKRVFWYLRGTINMGLWYPKDTAMALTACAVADHAGFPDTRRNKMAEENVPAPAPTRAFIASVNVPTIYIQQFWNTLAQDAKTRALEITLVDSAHPFESPPAGEWVMDFVNELGYPEEIHFVSKMNVNNLYQLLDSCDLSSGINRQ</sequence>
<evidence type="ECO:0000256" key="4">
    <source>
        <dbReference type="ARBA" id="ARBA00022801"/>
    </source>
</evidence>
<feature type="compositionally biased region" description="Low complexity" evidence="12">
    <location>
        <begin position="848"/>
        <end position="857"/>
    </location>
</feature>
<dbReference type="InterPro" id="IPR057670">
    <property type="entry name" value="SH3_retrovirus"/>
</dbReference>
<evidence type="ECO:0000256" key="11">
    <source>
        <dbReference type="SAM" id="Coils"/>
    </source>
</evidence>
<dbReference type="InterPro" id="IPR039537">
    <property type="entry name" value="Retrotran_Ty1/copia-like"/>
</dbReference>
<keyword evidence="8" id="KW-0548">Nucleotidyltransferase</keyword>
<evidence type="ECO:0000256" key="5">
    <source>
        <dbReference type="ARBA" id="ARBA00022842"/>
    </source>
</evidence>
<feature type="region of interest" description="Disordered" evidence="12">
    <location>
        <begin position="839"/>
        <end position="860"/>
    </location>
</feature>
<dbReference type="PANTHER" id="PTHR42648">
    <property type="entry name" value="TRANSPOSASE, PUTATIVE-RELATED"/>
    <property type="match status" value="1"/>
</dbReference>
<keyword evidence="9" id="KW-0233">DNA recombination</keyword>
<dbReference type="InterPro" id="IPR013103">
    <property type="entry name" value="RVT_2"/>
</dbReference>
<evidence type="ECO:0000256" key="10">
    <source>
        <dbReference type="ARBA" id="ARBA00023268"/>
    </source>
</evidence>
<dbReference type="Proteomes" id="UP001151760">
    <property type="component" value="Unassembled WGS sequence"/>
</dbReference>
<evidence type="ECO:0000259" key="13">
    <source>
        <dbReference type="PROSITE" id="PS50994"/>
    </source>
</evidence>
<keyword evidence="15" id="KW-1185">Reference proteome</keyword>
<reference evidence="14" key="1">
    <citation type="journal article" date="2022" name="Int. J. Mol. Sci.">
        <title>Draft Genome of Tanacetum Coccineum: Genomic Comparison of Closely Related Tanacetum-Family Plants.</title>
        <authorList>
            <person name="Yamashiro T."/>
            <person name="Shiraishi A."/>
            <person name="Nakayama K."/>
            <person name="Satake H."/>
        </authorList>
    </citation>
    <scope>NUCLEOTIDE SEQUENCE</scope>
</reference>
<keyword evidence="3" id="KW-0255">Endonuclease</keyword>
<evidence type="ECO:0000256" key="2">
    <source>
        <dbReference type="ARBA" id="ARBA00022723"/>
    </source>
</evidence>
<evidence type="ECO:0000313" key="14">
    <source>
        <dbReference type="EMBL" id="GJS93818.1"/>
    </source>
</evidence>